<feature type="compositionally biased region" description="Basic and acidic residues" evidence="1">
    <location>
        <begin position="25"/>
        <end position="41"/>
    </location>
</feature>
<feature type="compositionally biased region" description="Basic residues" evidence="1">
    <location>
        <begin position="390"/>
        <end position="403"/>
    </location>
</feature>
<feature type="region of interest" description="Disordered" evidence="1">
    <location>
        <begin position="390"/>
        <end position="429"/>
    </location>
</feature>
<name>A0AAV9IJP4_9RHOD</name>
<feature type="compositionally biased region" description="Low complexity" evidence="1">
    <location>
        <begin position="226"/>
        <end position="253"/>
    </location>
</feature>
<dbReference type="SUPFAM" id="SSF46689">
    <property type="entry name" value="Homeodomain-like"/>
    <property type="match status" value="1"/>
</dbReference>
<protein>
    <recommendedName>
        <fullName evidence="2">Myb-like domain-containing protein</fullName>
    </recommendedName>
</protein>
<feature type="domain" description="Myb-like" evidence="2">
    <location>
        <begin position="340"/>
        <end position="389"/>
    </location>
</feature>
<comment type="caution">
    <text evidence="3">The sequence shown here is derived from an EMBL/GenBank/DDBJ whole genome shotgun (WGS) entry which is preliminary data.</text>
</comment>
<feature type="compositionally biased region" description="Polar residues" evidence="1">
    <location>
        <begin position="101"/>
        <end position="114"/>
    </location>
</feature>
<dbReference type="InterPro" id="IPR009057">
    <property type="entry name" value="Homeodomain-like_sf"/>
</dbReference>
<gene>
    <name evidence="3" type="ORF">GAYE_SCF41G5477</name>
</gene>
<feature type="compositionally biased region" description="Low complexity" evidence="1">
    <location>
        <begin position="165"/>
        <end position="174"/>
    </location>
</feature>
<proteinExistence type="predicted"/>
<dbReference type="SMART" id="SM00717">
    <property type="entry name" value="SANT"/>
    <property type="match status" value="1"/>
</dbReference>
<evidence type="ECO:0000256" key="1">
    <source>
        <dbReference type="SAM" id="MobiDB-lite"/>
    </source>
</evidence>
<dbReference type="AlphaFoldDB" id="A0AAV9IJP4"/>
<sequence length="429" mass="49280">MDSPSKNKSKNTKQSDKPQSSSIPKDSESKEQKDTEQHLLLDDESNLIPRRNNAEAWVEENKQQQEDAERGDAGVATGEENTRQQQQQSSKGKGKQKDVLSENTQLKSQLQNLKTEYKQVRQRYEKLKQRWRSERKVLRKYRRLLIGAFETNNLPLFQEEHSEDPQSVSVPSDSPLEENSEKRLEVPREELDKREQLDQPFESHVDPQQSREASFTDVEEDEKNVASACACASAATGGQRTAATAAAAAAAVASNPVDPGSSSVHKNKRKRDFVSSKDSSWSSEPQSSSSTLSKDALDMYEPDEQQQQQQQQEDEEPSQYKEADNFRPSYNESNESRRGRHSIWKPEEERLFDQGFRRYGCRWKLIQENFLPQKSRQQIQSHGTYLLRQGRLRKYQGGKHRKSIRESGEKSPTNEESSRPVRQYESTAI</sequence>
<keyword evidence="4" id="KW-1185">Reference proteome</keyword>
<evidence type="ECO:0000313" key="4">
    <source>
        <dbReference type="Proteomes" id="UP001300502"/>
    </source>
</evidence>
<dbReference type="Proteomes" id="UP001300502">
    <property type="component" value="Unassembled WGS sequence"/>
</dbReference>
<dbReference type="Gene3D" id="1.10.10.60">
    <property type="entry name" value="Homeodomain-like"/>
    <property type="match status" value="1"/>
</dbReference>
<feature type="compositionally biased region" description="Low complexity" evidence="1">
    <location>
        <begin position="276"/>
        <end position="293"/>
    </location>
</feature>
<feature type="region of interest" description="Disordered" evidence="1">
    <location>
        <begin position="157"/>
        <end position="349"/>
    </location>
</feature>
<organism evidence="3 4">
    <name type="scientific">Galdieria yellowstonensis</name>
    <dbReference type="NCBI Taxonomy" id="3028027"/>
    <lineage>
        <taxon>Eukaryota</taxon>
        <taxon>Rhodophyta</taxon>
        <taxon>Bangiophyceae</taxon>
        <taxon>Galdieriales</taxon>
        <taxon>Galdieriaceae</taxon>
        <taxon>Galdieria</taxon>
    </lineage>
</organism>
<feature type="region of interest" description="Disordered" evidence="1">
    <location>
        <begin position="1"/>
        <end position="118"/>
    </location>
</feature>
<reference evidence="3 4" key="1">
    <citation type="submission" date="2022-07" db="EMBL/GenBank/DDBJ databases">
        <title>Genome-wide signatures of adaptation to extreme environments.</title>
        <authorList>
            <person name="Cho C.H."/>
            <person name="Yoon H.S."/>
        </authorList>
    </citation>
    <scope>NUCLEOTIDE SEQUENCE [LARGE SCALE GENOMIC DNA]</scope>
    <source>
        <strain evidence="3 4">108.79 E11</strain>
    </source>
</reference>
<evidence type="ECO:0000259" key="2">
    <source>
        <dbReference type="SMART" id="SM00717"/>
    </source>
</evidence>
<dbReference type="EMBL" id="JANCYU010000053">
    <property type="protein sequence ID" value="KAK4527554.1"/>
    <property type="molecule type" value="Genomic_DNA"/>
</dbReference>
<accession>A0AAV9IJP4</accession>
<feature type="compositionally biased region" description="Basic and acidic residues" evidence="1">
    <location>
        <begin position="59"/>
        <end position="72"/>
    </location>
</feature>
<dbReference type="InterPro" id="IPR001005">
    <property type="entry name" value="SANT/Myb"/>
</dbReference>
<feature type="compositionally biased region" description="Basic and acidic residues" evidence="1">
    <location>
        <begin position="179"/>
        <end position="205"/>
    </location>
</feature>
<evidence type="ECO:0000313" key="3">
    <source>
        <dbReference type="EMBL" id="KAK4527554.1"/>
    </source>
</evidence>
<feature type="compositionally biased region" description="Basic and acidic residues" evidence="1">
    <location>
        <begin position="404"/>
        <end position="419"/>
    </location>
</feature>